<protein>
    <recommendedName>
        <fullName evidence="3">Small CPxCG-related zinc finger protein</fullName>
    </recommendedName>
</protein>
<organism evidence="1 2">
    <name type="scientific">Halobellus clavatus</name>
    <dbReference type="NCBI Taxonomy" id="660517"/>
    <lineage>
        <taxon>Archaea</taxon>
        <taxon>Methanobacteriati</taxon>
        <taxon>Methanobacteriota</taxon>
        <taxon>Stenosarchaea group</taxon>
        <taxon>Halobacteria</taxon>
        <taxon>Halobacteriales</taxon>
        <taxon>Haloferacaceae</taxon>
        <taxon>Halobellus</taxon>
    </lineage>
</organism>
<sequence>MSDERTPHDCEDLLARLDDPSCQYCDGQLGIGPYKGSDAVLCEACGTPAIRVW</sequence>
<dbReference type="AlphaFoldDB" id="A0A1H3FPB1"/>
<keyword evidence="2" id="KW-1185">Reference proteome</keyword>
<evidence type="ECO:0000313" key="1">
    <source>
        <dbReference type="EMBL" id="SDX92218.1"/>
    </source>
</evidence>
<dbReference type="EMBL" id="FNPB01000004">
    <property type="protein sequence ID" value="SDX92218.1"/>
    <property type="molecule type" value="Genomic_DNA"/>
</dbReference>
<gene>
    <name evidence="1" type="ORF">SAMN04487946_10461</name>
</gene>
<name>A0A1H3FPB1_9EURY</name>
<evidence type="ECO:0000313" key="2">
    <source>
        <dbReference type="Proteomes" id="UP000199170"/>
    </source>
</evidence>
<evidence type="ECO:0008006" key="3">
    <source>
        <dbReference type="Google" id="ProtNLM"/>
    </source>
</evidence>
<dbReference type="RefSeq" id="WP_175454586.1">
    <property type="nucleotide sequence ID" value="NZ_FNPB01000004.1"/>
</dbReference>
<dbReference type="OrthoDB" id="245896at2157"/>
<accession>A0A1H3FPB1</accession>
<dbReference type="NCBIfam" id="NF041921">
    <property type="entry name" value="HVO_A0556"/>
    <property type="match status" value="1"/>
</dbReference>
<proteinExistence type="predicted"/>
<reference evidence="2" key="1">
    <citation type="submission" date="2016-10" db="EMBL/GenBank/DDBJ databases">
        <authorList>
            <person name="Varghese N."/>
            <person name="Submissions S."/>
        </authorList>
    </citation>
    <scope>NUCLEOTIDE SEQUENCE [LARGE SCALE GENOMIC DNA]</scope>
    <source>
        <strain evidence="2">CGMCC 1.10118</strain>
    </source>
</reference>
<dbReference type="Proteomes" id="UP000199170">
    <property type="component" value="Unassembled WGS sequence"/>
</dbReference>
<dbReference type="InterPro" id="IPR049681">
    <property type="entry name" value="HVO_A0556-like"/>
</dbReference>